<keyword evidence="1" id="KW-0812">Transmembrane</keyword>
<dbReference type="RefSeq" id="WP_143535209.1">
    <property type="nucleotide sequence ID" value="NZ_FWFK01000009.1"/>
</dbReference>
<keyword evidence="3" id="KW-1185">Reference proteome</keyword>
<name>A0A1X7A9Y9_9RHOB</name>
<gene>
    <name evidence="2" type="ORF">ROJ8625_03971</name>
</gene>
<evidence type="ECO:0000313" key="2">
    <source>
        <dbReference type="EMBL" id="SLN73710.1"/>
    </source>
</evidence>
<dbReference type="Proteomes" id="UP000193570">
    <property type="component" value="Unassembled WGS sequence"/>
</dbReference>
<sequence>MTRKAFTFLRGFARNESASMAIAAAIWIPAYLFLIISSVELGMWTARHTMLEHGLDTTVRDVRLGTGTIYDRDSLRDTICERAIILPNCQQNLMLEMVRLDIRNFTPPSSDYACADVSTYGAGDEVRPAVAFQYGRENELMLLRACFQYEPVSPGFGLAEYLQTDGAGLLDLKSQAAFVHEPL</sequence>
<evidence type="ECO:0008006" key="4">
    <source>
        <dbReference type="Google" id="ProtNLM"/>
    </source>
</evidence>
<dbReference type="AlphaFoldDB" id="A0A1X7A9Y9"/>
<accession>A0A1X7A9Y9</accession>
<keyword evidence="1" id="KW-1133">Transmembrane helix</keyword>
<dbReference type="OrthoDB" id="7907064at2"/>
<reference evidence="2 3" key="1">
    <citation type="submission" date="2017-03" db="EMBL/GenBank/DDBJ databases">
        <authorList>
            <person name="Afonso C.L."/>
            <person name="Miller P.J."/>
            <person name="Scott M.A."/>
            <person name="Spackman E."/>
            <person name="Goraichik I."/>
            <person name="Dimitrov K.M."/>
            <person name="Suarez D.L."/>
            <person name="Swayne D.E."/>
        </authorList>
    </citation>
    <scope>NUCLEOTIDE SEQUENCE [LARGE SCALE GENOMIC DNA]</scope>
    <source>
        <strain evidence="2 3">CECT 8625</strain>
    </source>
</reference>
<keyword evidence="1" id="KW-0472">Membrane</keyword>
<organism evidence="2 3">
    <name type="scientific">Roseivivax jejudonensis</name>
    <dbReference type="NCBI Taxonomy" id="1529041"/>
    <lineage>
        <taxon>Bacteria</taxon>
        <taxon>Pseudomonadati</taxon>
        <taxon>Pseudomonadota</taxon>
        <taxon>Alphaproteobacteria</taxon>
        <taxon>Rhodobacterales</taxon>
        <taxon>Roseobacteraceae</taxon>
        <taxon>Roseivivax</taxon>
    </lineage>
</organism>
<evidence type="ECO:0000313" key="3">
    <source>
        <dbReference type="Proteomes" id="UP000193570"/>
    </source>
</evidence>
<evidence type="ECO:0000256" key="1">
    <source>
        <dbReference type="SAM" id="Phobius"/>
    </source>
</evidence>
<protein>
    <recommendedName>
        <fullName evidence="4">TadE-like protein</fullName>
    </recommendedName>
</protein>
<dbReference type="EMBL" id="FWFK01000009">
    <property type="protein sequence ID" value="SLN73710.1"/>
    <property type="molecule type" value="Genomic_DNA"/>
</dbReference>
<proteinExistence type="predicted"/>
<feature type="transmembrane region" description="Helical" evidence="1">
    <location>
        <begin position="20"/>
        <end position="41"/>
    </location>
</feature>